<dbReference type="InterPro" id="IPR018170">
    <property type="entry name" value="Aldo/ket_reductase_CS"/>
</dbReference>
<feature type="binding site" evidence="5">
    <location>
        <position position="104"/>
    </location>
    <ligand>
        <name>substrate</name>
    </ligand>
</feature>
<evidence type="ECO:0000256" key="1">
    <source>
        <dbReference type="ARBA" id="ARBA00007905"/>
    </source>
</evidence>
<dbReference type="PANTHER" id="PTHR43827:SF3">
    <property type="entry name" value="NADP-DEPENDENT OXIDOREDUCTASE DOMAIN-CONTAINING PROTEIN"/>
    <property type="match status" value="1"/>
</dbReference>
<dbReference type="SUPFAM" id="SSF51430">
    <property type="entry name" value="NAD(P)-linked oxidoreductase"/>
    <property type="match status" value="1"/>
</dbReference>
<evidence type="ECO:0000256" key="4">
    <source>
        <dbReference type="PIRSR" id="PIRSR000097-1"/>
    </source>
</evidence>
<feature type="site" description="Lowers pKa of active site Tyr" evidence="6">
    <location>
        <position position="71"/>
    </location>
</feature>
<gene>
    <name evidence="8" type="ORF">GU90_18570</name>
</gene>
<dbReference type="PIRSF" id="PIRSF000097">
    <property type="entry name" value="AKR"/>
    <property type="match status" value="1"/>
</dbReference>
<dbReference type="RefSeq" id="WP_029721672.1">
    <property type="nucleotide sequence ID" value="NZ_JAJUIW010000001.1"/>
</dbReference>
<dbReference type="Proteomes" id="UP000031419">
    <property type="component" value="Unassembled WGS sequence"/>
</dbReference>
<dbReference type="PROSITE" id="PS00063">
    <property type="entry name" value="ALDOKETO_REDUCTASE_3"/>
    <property type="match status" value="1"/>
</dbReference>
<dbReference type="CDD" id="cd19071">
    <property type="entry name" value="AKR_AKR1-5-like"/>
    <property type="match status" value="1"/>
</dbReference>
<dbReference type="Gene3D" id="3.20.20.100">
    <property type="entry name" value="NADP-dependent oxidoreductase domain"/>
    <property type="match status" value="1"/>
</dbReference>
<dbReference type="InterPro" id="IPR020471">
    <property type="entry name" value="AKR"/>
</dbReference>
<dbReference type="InterPro" id="IPR023210">
    <property type="entry name" value="NADP_OxRdtase_dom"/>
</dbReference>
<dbReference type="FunFam" id="3.20.20.100:FF:000015">
    <property type="entry name" value="Oxidoreductase, aldo/keto reductase family"/>
    <property type="match status" value="1"/>
</dbReference>
<comment type="caution">
    <text evidence="8">The sequence shown here is derived from an EMBL/GenBank/DDBJ whole genome shotgun (WGS) entry which is preliminary data.</text>
</comment>
<name>A0A073B691_9PSEU</name>
<comment type="similarity">
    <text evidence="1">Belongs to the aldo/keto reductase family.</text>
</comment>
<dbReference type="AlphaFoldDB" id="A0A073B691"/>
<dbReference type="PANTHER" id="PTHR43827">
    <property type="entry name" value="2,5-DIKETO-D-GLUCONIC ACID REDUCTASE"/>
    <property type="match status" value="1"/>
</dbReference>
<evidence type="ECO:0000313" key="8">
    <source>
        <dbReference type="EMBL" id="KEI43129.1"/>
    </source>
</evidence>
<dbReference type="PROSITE" id="PS00798">
    <property type="entry name" value="ALDOKETO_REDUCTASE_1"/>
    <property type="match status" value="1"/>
</dbReference>
<evidence type="ECO:0000256" key="2">
    <source>
        <dbReference type="ARBA" id="ARBA00022857"/>
    </source>
</evidence>
<dbReference type="Pfam" id="PF00248">
    <property type="entry name" value="Aldo_ket_red"/>
    <property type="match status" value="1"/>
</dbReference>
<sequence length="254" mass="28085">MSVPTVQLNNGVVIPQLGFGTYKVGYEAISTALATGYRLLDTAEMYGNEREVGRAIADSGIPRDELFVTTKVWNDHHGYQPALDAFHASKERLGLETIDLYLIHWPQPQLGLHAETWRALEELYADGEVRAIGVSNFTPAQLDELLQHADTPPAVNQIELNPGKPRTEERAHHREKNIATQAWAPLARGGVLQERAIQEIADAHGRTPAQVVLAWHLQRGIITIPRSSNPERIAENFAATQLTLSADELDRIGA</sequence>
<accession>A0A073B691</accession>
<evidence type="ECO:0000256" key="6">
    <source>
        <dbReference type="PIRSR" id="PIRSR000097-3"/>
    </source>
</evidence>
<protein>
    <submittedName>
        <fullName evidence="8">Oxidoreductase</fullName>
    </submittedName>
</protein>
<dbReference type="OrthoDB" id="9804790at2"/>
<keyword evidence="2" id="KW-0521">NADP</keyword>
<dbReference type="GO" id="GO:0016616">
    <property type="term" value="F:oxidoreductase activity, acting on the CH-OH group of donors, NAD or NADP as acceptor"/>
    <property type="evidence" value="ECO:0007669"/>
    <property type="project" value="UniProtKB-ARBA"/>
</dbReference>
<dbReference type="PRINTS" id="PR00069">
    <property type="entry name" value="ALDKETRDTASE"/>
</dbReference>
<reference evidence="8 9" key="1">
    <citation type="submission" date="2014-06" db="EMBL/GenBank/DDBJ databases">
        <title>Saccharopolyspora rectivirgula DSM-43113 Genome sequencing.</title>
        <authorList>
            <person name="Barrera C."/>
            <person name="Millon L."/>
            <person name="Rognon B."/>
            <person name="Zaugg C."/>
            <person name="Monod M."/>
        </authorList>
    </citation>
    <scope>NUCLEOTIDE SEQUENCE [LARGE SCALE GENOMIC DNA]</scope>
    <source>
        <strain evidence="8 9">DSM 43113</strain>
    </source>
</reference>
<evidence type="ECO:0000256" key="3">
    <source>
        <dbReference type="ARBA" id="ARBA00023002"/>
    </source>
</evidence>
<organism evidence="8 9">
    <name type="scientific">Saccharopolyspora rectivirgula</name>
    <dbReference type="NCBI Taxonomy" id="28042"/>
    <lineage>
        <taxon>Bacteria</taxon>
        <taxon>Bacillati</taxon>
        <taxon>Actinomycetota</taxon>
        <taxon>Actinomycetes</taxon>
        <taxon>Pseudonocardiales</taxon>
        <taxon>Pseudonocardiaceae</taxon>
        <taxon>Saccharopolyspora</taxon>
    </lineage>
</organism>
<keyword evidence="9" id="KW-1185">Reference proteome</keyword>
<feature type="active site" description="Proton donor" evidence="4">
    <location>
        <position position="46"/>
    </location>
</feature>
<dbReference type="EMBL" id="JNVU01000048">
    <property type="protein sequence ID" value="KEI43129.1"/>
    <property type="molecule type" value="Genomic_DNA"/>
</dbReference>
<evidence type="ECO:0000313" key="9">
    <source>
        <dbReference type="Proteomes" id="UP000031419"/>
    </source>
</evidence>
<proteinExistence type="inferred from homology"/>
<dbReference type="STRING" id="28042.GU90_18570"/>
<dbReference type="eggNOG" id="COG0656">
    <property type="taxonomic scope" value="Bacteria"/>
</dbReference>
<dbReference type="InterPro" id="IPR036812">
    <property type="entry name" value="NAD(P)_OxRdtase_dom_sf"/>
</dbReference>
<evidence type="ECO:0000259" key="7">
    <source>
        <dbReference type="Pfam" id="PF00248"/>
    </source>
</evidence>
<dbReference type="PROSITE" id="PS00062">
    <property type="entry name" value="ALDOKETO_REDUCTASE_2"/>
    <property type="match status" value="1"/>
</dbReference>
<evidence type="ECO:0000256" key="5">
    <source>
        <dbReference type="PIRSR" id="PIRSR000097-2"/>
    </source>
</evidence>
<feature type="domain" description="NADP-dependent oxidoreductase" evidence="7">
    <location>
        <begin position="26"/>
        <end position="252"/>
    </location>
</feature>
<keyword evidence="3" id="KW-0560">Oxidoreductase</keyword>